<name>A0A4P6KH61_9MICO</name>
<dbReference type="AlphaFoldDB" id="A0A4P6KH61"/>
<sequence length="370" mass="40312">MARLMQRGVLKPEPTPVGGPDERVFIGPANSAGQGDQWARALELARTGTRATSMQIVSDDVFRFPADLTVHAGYAAFSKAWQRRQFVALSEYRAVLVESNRGVLGRFRGTDALEQADLLQRAGTQVGLIFHGSDIRDPGTRIRADRDSYFGADAEFTATMSGVTKRSRRLIEESGLPVFVSTVDLLTEVPHASWLPVVVSPEDWAGAPAPLSHGGVPRVVHVPSKSLIKGTDLIEPLLNELHASGIVDYRRVTGVPHAEMPELYRGADIVLDQFRAGPYGVAACEAMAAGRIVISHVPDLDRQRVAELTGHRLPIVQARHDDLRDVLTAVLTDPAEALARAAAGPEYVHRIHNGDRSGRVLADWLDRGER</sequence>
<dbReference type="RefSeq" id="WP_130110548.1">
    <property type="nucleotide sequence ID" value="NZ_CP035806.1"/>
</dbReference>
<dbReference type="EMBL" id="CP035806">
    <property type="protein sequence ID" value="QBE49421.1"/>
    <property type="molecule type" value="Genomic_DNA"/>
</dbReference>
<evidence type="ECO:0000313" key="3">
    <source>
        <dbReference type="Proteomes" id="UP000289260"/>
    </source>
</evidence>
<dbReference type="Gene3D" id="3.40.50.2000">
    <property type="entry name" value="Glycogen Phosphorylase B"/>
    <property type="match status" value="1"/>
</dbReference>
<keyword evidence="2" id="KW-0808">Transferase</keyword>
<evidence type="ECO:0000313" key="2">
    <source>
        <dbReference type="EMBL" id="QBE49421.1"/>
    </source>
</evidence>
<dbReference type="SUPFAM" id="SSF53756">
    <property type="entry name" value="UDP-Glycosyltransferase/glycogen phosphorylase"/>
    <property type="match status" value="1"/>
</dbReference>
<dbReference type="OrthoDB" id="9809622at2"/>
<reference evidence="2 3" key="1">
    <citation type="submission" date="2019-02" db="EMBL/GenBank/DDBJ databases">
        <authorList>
            <person name="Sun L."/>
            <person name="Pan D."/>
            <person name="Wu X."/>
        </authorList>
    </citation>
    <scope>NUCLEOTIDE SEQUENCE [LARGE SCALE GENOMIC DNA]</scope>
    <source>
        <strain evidence="2 3">JW-1</strain>
    </source>
</reference>
<gene>
    <name evidence="2" type="ORF">EVS81_11715</name>
</gene>
<keyword evidence="3" id="KW-1185">Reference proteome</keyword>
<protein>
    <submittedName>
        <fullName evidence="2">Glycosyltransferase family 1 protein</fullName>
    </submittedName>
</protein>
<accession>A0A4P6KH61</accession>
<proteinExistence type="predicted"/>
<feature type="region of interest" description="Disordered" evidence="1">
    <location>
        <begin position="1"/>
        <end position="21"/>
    </location>
</feature>
<organism evidence="2 3">
    <name type="scientific">Leucobacter triazinivorans</name>
    <dbReference type="NCBI Taxonomy" id="1784719"/>
    <lineage>
        <taxon>Bacteria</taxon>
        <taxon>Bacillati</taxon>
        <taxon>Actinomycetota</taxon>
        <taxon>Actinomycetes</taxon>
        <taxon>Micrococcales</taxon>
        <taxon>Microbacteriaceae</taxon>
        <taxon>Leucobacter</taxon>
    </lineage>
</organism>
<dbReference type="KEGG" id="ltr:EVS81_11715"/>
<dbReference type="GO" id="GO:0016740">
    <property type="term" value="F:transferase activity"/>
    <property type="evidence" value="ECO:0007669"/>
    <property type="project" value="UniProtKB-KW"/>
</dbReference>
<evidence type="ECO:0000256" key="1">
    <source>
        <dbReference type="SAM" id="MobiDB-lite"/>
    </source>
</evidence>
<dbReference type="Proteomes" id="UP000289260">
    <property type="component" value="Chromosome"/>
</dbReference>